<comment type="similarity">
    <text evidence="2">Belongs to the TspO/BZRP family.</text>
</comment>
<evidence type="ECO:0000256" key="3">
    <source>
        <dbReference type="ARBA" id="ARBA00022692"/>
    </source>
</evidence>
<dbReference type="PANTHER" id="PTHR10057">
    <property type="entry name" value="PERIPHERAL-TYPE BENZODIAZEPINE RECEPTOR"/>
    <property type="match status" value="1"/>
</dbReference>
<dbReference type="PANTHER" id="PTHR10057:SF0">
    <property type="entry name" value="TRANSLOCATOR PROTEIN"/>
    <property type="match status" value="1"/>
</dbReference>
<dbReference type="GO" id="GO:0033013">
    <property type="term" value="P:tetrapyrrole metabolic process"/>
    <property type="evidence" value="ECO:0007669"/>
    <property type="project" value="UniProtKB-ARBA"/>
</dbReference>
<gene>
    <name evidence="6" type="ORF">SPI02_23110</name>
</gene>
<comment type="subcellular location">
    <subcellularLocation>
        <location evidence="1">Membrane</location>
        <topology evidence="1">Multi-pass membrane protein</topology>
    </subcellularLocation>
</comment>
<dbReference type="FunFam" id="1.20.1260.100:FF:000001">
    <property type="entry name" value="translocator protein 2"/>
    <property type="match status" value="1"/>
</dbReference>
<sequence length="162" mass="17953">MNKPLKVIRNIVHLATPTVGGMLIGRYATSNAREDYHEEKNPPLSPPGITFPIVWTGLYAAMGIAYTVARNVSKDKSVPISHYTQLGLNFLWSILYFRYKLRGTALIESYALFAAVVVTAVNFYKADKVSGLLMIPYAAWCAFASYLATGSWILNKDNGDVQ</sequence>
<reference evidence="6 7" key="1">
    <citation type="submission" date="2019-07" db="EMBL/GenBank/DDBJ databases">
        <title>Whole genome shotgun sequence of Staphylococcus piscifermentans NBRC 109625.</title>
        <authorList>
            <person name="Hosoyama A."/>
            <person name="Uohara A."/>
            <person name="Ohji S."/>
            <person name="Ichikawa N."/>
        </authorList>
    </citation>
    <scope>NUCLEOTIDE SEQUENCE [LARGE SCALE GENOMIC DNA]</scope>
    <source>
        <strain evidence="6 7">NBRC 109625</strain>
    </source>
</reference>
<dbReference type="EMBL" id="BKAR01000041">
    <property type="protein sequence ID" value="GEP85726.1"/>
    <property type="molecule type" value="Genomic_DNA"/>
</dbReference>
<dbReference type="RefSeq" id="WP_095103061.1">
    <property type="nucleotide sequence ID" value="NZ_BKAR01000041.1"/>
</dbReference>
<proteinExistence type="inferred from homology"/>
<comment type="caution">
    <text evidence="6">The sequence shown here is derived from an EMBL/GenBank/DDBJ whole genome shotgun (WGS) entry which is preliminary data.</text>
</comment>
<keyword evidence="7" id="KW-1185">Reference proteome</keyword>
<evidence type="ECO:0000256" key="5">
    <source>
        <dbReference type="ARBA" id="ARBA00023136"/>
    </source>
</evidence>
<dbReference type="InterPro" id="IPR038330">
    <property type="entry name" value="TspO/MBR-related_sf"/>
</dbReference>
<evidence type="ECO:0000256" key="2">
    <source>
        <dbReference type="ARBA" id="ARBA00007524"/>
    </source>
</evidence>
<dbReference type="InterPro" id="IPR004307">
    <property type="entry name" value="TspO_MBR"/>
</dbReference>
<dbReference type="PIRSF" id="PIRSF005859">
    <property type="entry name" value="PBR"/>
    <property type="match status" value="1"/>
</dbReference>
<evidence type="ECO:0000256" key="4">
    <source>
        <dbReference type="ARBA" id="ARBA00022989"/>
    </source>
</evidence>
<dbReference type="Pfam" id="PF03073">
    <property type="entry name" value="TspO_MBR"/>
    <property type="match status" value="1"/>
</dbReference>
<dbReference type="AlphaFoldDB" id="A0A239THZ0"/>
<dbReference type="GO" id="GO:0016020">
    <property type="term" value="C:membrane"/>
    <property type="evidence" value="ECO:0007669"/>
    <property type="project" value="UniProtKB-SubCell"/>
</dbReference>
<name>A0A239THZ0_9STAP</name>
<dbReference type="OrthoDB" id="9795496at2"/>
<keyword evidence="5" id="KW-0472">Membrane</keyword>
<keyword evidence="3" id="KW-0812">Transmembrane</keyword>
<evidence type="ECO:0000256" key="1">
    <source>
        <dbReference type="ARBA" id="ARBA00004141"/>
    </source>
</evidence>
<organism evidence="6 7">
    <name type="scientific">Staphylococcus piscifermentans</name>
    <dbReference type="NCBI Taxonomy" id="70258"/>
    <lineage>
        <taxon>Bacteria</taxon>
        <taxon>Bacillati</taxon>
        <taxon>Bacillota</taxon>
        <taxon>Bacilli</taxon>
        <taxon>Bacillales</taxon>
        <taxon>Staphylococcaceae</taxon>
        <taxon>Staphylococcus</taxon>
    </lineage>
</organism>
<dbReference type="CDD" id="cd15904">
    <property type="entry name" value="TSPO_MBR"/>
    <property type="match status" value="1"/>
</dbReference>
<evidence type="ECO:0000313" key="6">
    <source>
        <dbReference type="EMBL" id="GEP85726.1"/>
    </source>
</evidence>
<keyword evidence="4" id="KW-1133">Transmembrane helix</keyword>
<dbReference type="Proteomes" id="UP000321736">
    <property type="component" value="Unassembled WGS sequence"/>
</dbReference>
<dbReference type="Gene3D" id="1.20.1260.100">
    <property type="entry name" value="TspO/MBR protein"/>
    <property type="match status" value="1"/>
</dbReference>
<protein>
    <submittedName>
        <fullName evidence="6">Tryptophan-rich sensory protein</fullName>
    </submittedName>
</protein>
<evidence type="ECO:0000313" key="7">
    <source>
        <dbReference type="Proteomes" id="UP000321736"/>
    </source>
</evidence>
<accession>A0A239THZ0</accession>